<evidence type="ECO:0000313" key="3">
    <source>
        <dbReference type="Proteomes" id="UP000192468"/>
    </source>
</evidence>
<dbReference type="Proteomes" id="UP000192468">
    <property type="component" value="Unassembled WGS sequence"/>
</dbReference>
<dbReference type="InterPro" id="IPR003615">
    <property type="entry name" value="HNH_nuc"/>
</dbReference>
<proteinExistence type="predicted"/>
<accession>A0A1W1WXX0</accession>
<organism evidence="2 3">
    <name type="scientific">Clostridium acidisoli DSM 12555</name>
    <dbReference type="NCBI Taxonomy" id="1121291"/>
    <lineage>
        <taxon>Bacteria</taxon>
        <taxon>Bacillati</taxon>
        <taxon>Bacillota</taxon>
        <taxon>Clostridia</taxon>
        <taxon>Eubacteriales</taxon>
        <taxon>Clostridiaceae</taxon>
        <taxon>Clostridium</taxon>
    </lineage>
</organism>
<keyword evidence="2" id="KW-0540">Nuclease</keyword>
<keyword evidence="3" id="KW-1185">Reference proteome</keyword>
<dbReference type="Gene3D" id="1.10.30.50">
    <property type="match status" value="1"/>
</dbReference>
<feature type="domain" description="HNH nuclease" evidence="1">
    <location>
        <begin position="252"/>
        <end position="302"/>
    </location>
</feature>
<dbReference type="STRING" id="1121291.SAMN02745134_00079"/>
<name>A0A1W1WXX0_9CLOT</name>
<evidence type="ECO:0000313" key="2">
    <source>
        <dbReference type="EMBL" id="SMC16443.1"/>
    </source>
</evidence>
<reference evidence="2 3" key="1">
    <citation type="submission" date="2017-04" db="EMBL/GenBank/DDBJ databases">
        <authorList>
            <person name="Afonso C.L."/>
            <person name="Miller P.J."/>
            <person name="Scott M.A."/>
            <person name="Spackman E."/>
            <person name="Goraichik I."/>
            <person name="Dimitrov K.M."/>
            <person name="Suarez D.L."/>
            <person name="Swayne D.E."/>
        </authorList>
    </citation>
    <scope>NUCLEOTIDE SEQUENCE [LARGE SCALE GENOMIC DNA]</scope>
    <source>
        <strain evidence="2 3">DSM 12555</strain>
    </source>
</reference>
<dbReference type="RefSeq" id="WP_084113304.1">
    <property type="nucleotide sequence ID" value="NZ_FWXH01000002.1"/>
</dbReference>
<dbReference type="AlphaFoldDB" id="A0A1W1WXX0"/>
<dbReference type="GO" id="GO:0004519">
    <property type="term" value="F:endonuclease activity"/>
    <property type="evidence" value="ECO:0007669"/>
    <property type="project" value="UniProtKB-KW"/>
</dbReference>
<evidence type="ECO:0000259" key="1">
    <source>
        <dbReference type="Pfam" id="PF13395"/>
    </source>
</evidence>
<gene>
    <name evidence="2" type="ORF">SAMN02745134_00079</name>
</gene>
<dbReference type="EMBL" id="FWXH01000002">
    <property type="protein sequence ID" value="SMC16443.1"/>
    <property type="molecule type" value="Genomic_DNA"/>
</dbReference>
<dbReference type="Pfam" id="PF13395">
    <property type="entry name" value="HNH_4"/>
    <property type="match status" value="1"/>
</dbReference>
<protein>
    <submittedName>
        <fullName evidence="2">HNH endonuclease</fullName>
    </submittedName>
</protein>
<dbReference type="OrthoDB" id="489287at2"/>
<keyword evidence="2" id="KW-0255">Endonuclease</keyword>
<keyword evidence="2" id="KW-0378">Hydrolase</keyword>
<sequence>MLYTQELISSKEIQSYVPINSKINSNIFSMLLDDNKVVASYKMYWLLGILEEVGLGNVEIQFKTIIARMIVYAWYPHRQYMLNFGASDNLKKPINYIASNYGFLANCNEKELLEFIVNNEDKELKKMLKELTYNVPYRLLSPFFNEIFSKNDSDTLRHKKIIEASLKSEICLYKIIKGKTDKIVINDCWREYLTENYRLIKSWIYYKLVCFLQKRNRNVPAIVFKLEAPKDRKLSEPTKLWKKIIASSSVTDIYTGKEFNETNYNNFGKLSIDHFIPWSFVLHDEMWNLVPTFKNINSSKSNILLPFDKYIDDFCNIQYKAFSYACDKKEKNIIEEYANILRVDNPYDYYKNCTKIVFSNNIKQCISPLYQIALNQGFQVVNKVFL</sequence>